<feature type="compositionally biased region" description="Low complexity" evidence="10">
    <location>
        <begin position="135"/>
        <end position="146"/>
    </location>
</feature>
<gene>
    <name evidence="11" type="ORF">KOW79_010113</name>
</gene>
<dbReference type="PANTHER" id="PTHR46745:SF1">
    <property type="entry name" value="TSC22 DOMAIN FAMILY PROTEIN 1"/>
    <property type="match status" value="1"/>
</dbReference>
<evidence type="ECO:0000313" key="11">
    <source>
        <dbReference type="EMBL" id="KAG7326712.1"/>
    </source>
</evidence>
<dbReference type="PROSITE" id="PS01289">
    <property type="entry name" value="TSC22"/>
    <property type="match status" value="1"/>
</dbReference>
<dbReference type="Gene3D" id="1.20.5.490">
    <property type="entry name" value="Single helix bin"/>
    <property type="match status" value="1"/>
</dbReference>
<protein>
    <recommendedName>
        <fullName evidence="8">TSC22 domain family protein 1</fullName>
    </recommendedName>
</protein>
<keyword evidence="6" id="KW-0804">Transcription</keyword>
<dbReference type="Proteomes" id="UP000824219">
    <property type="component" value="Linkage Group LG11"/>
</dbReference>
<dbReference type="PANTHER" id="PTHR46745">
    <property type="entry name" value="TSC22 DOMAIN FAMILY PROTEIN 1"/>
    <property type="match status" value="1"/>
</dbReference>
<feature type="region of interest" description="Disordered" evidence="10">
    <location>
        <begin position="386"/>
        <end position="439"/>
    </location>
</feature>
<evidence type="ECO:0000256" key="8">
    <source>
        <dbReference type="ARBA" id="ARBA00039911"/>
    </source>
</evidence>
<evidence type="ECO:0000256" key="10">
    <source>
        <dbReference type="SAM" id="MobiDB-lite"/>
    </source>
</evidence>
<dbReference type="AlphaFoldDB" id="A0A9D3NQZ9"/>
<proteinExistence type="inferred from homology"/>
<dbReference type="SUPFAM" id="SSF58026">
    <property type="entry name" value="Delta-sleep-inducing peptide immunoreactive peptide"/>
    <property type="match status" value="1"/>
</dbReference>
<feature type="coiled-coil region" evidence="9">
    <location>
        <begin position="722"/>
        <end position="756"/>
    </location>
</feature>
<dbReference type="GO" id="GO:0006357">
    <property type="term" value="P:regulation of transcription by RNA polymerase II"/>
    <property type="evidence" value="ECO:0007669"/>
    <property type="project" value="InterPro"/>
</dbReference>
<feature type="region of interest" description="Disordered" evidence="10">
    <location>
        <begin position="779"/>
        <end position="798"/>
    </location>
</feature>
<dbReference type="EMBL" id="JAHKSW010000011">
    <property type="protein sequence ID" value="KAG7326712.1"/>
    <property type="molecule type" value="Genomic_DNA"/>
</dbReference>
<dbReference type="InterPro" id="IPR000580">
    <property type="entry name" value="TSC22/Bun"/>
</dbReference>
<dbReference type="GO" id="GO:0043066">
    <property type="term" value="P:negative regulation of apoptotic process"/>
    <property type="evidence" value="ECO:0007669"/>
    <property type="project" value="TreeGrafter"/>
</dbReference>
<feature type="compositionally biased region" description="Acidic residues" evidence="10">
    <location>
        <begin position="119"/>
        <end position="128"/>
    </location>
</feature>
<feature type="region of interest" description="Disordered" evidence="10">
    <location>
        <begin position="112"/>
        <end position="215"/>
    </location>
</feature>
<evidence type="ECO:0000256" key="4">
    <source>
        <dbReference type="ARBA" id="ARBA00022490"/>
    </source>
</evidence>
<keyword evidence="5" id="KW-0805">Transcription regulation</keyword>
<dbReference type="GO" id="GO:0005829">
    <property type="term" value="C:cytosol"/>
    <property type="evidence" value="ECO:0007669"/>
    <property type="project" value="TreeGrafter"/>
</dbReference>
<evidence type="ECO:0000256" key="7">
    <source>
        <dbReference type="ARBA" id="ARBA00023242"/>
    </source>
</evidence>
<dbReference type="GO" id="GO:0005634">
    <property type="term" value="C:nucleus"/>
    <property type="evidence" value="ECO:0007669"/>
    <property type="project" value="UniProtKB-SubCell"/>
</dbReference>
<dbReference type="InterPro" id="IPR047862">
    <property type="entry name" value="TSC22/BUN_CS"/>
</dbReference>
<dbReference type="CDD" id="cd21938">
    <property type="entry name" value="ZIP_TSC22D1"/>
    <property type="match status" value="1"/>
</dbReference>
<evidence type="ECO:0000256" key="6">
    <source>
        <dbReference type="ARBA" id="ARBA00023163"/>
    </source>
</evidence>
<feature type="compositionally biased region" description="Low complexity" evidence="10">
    <location>
        <begin position="390"/>
        <end position="403"/>
    </location>
</feature>
<comment type="subcellular location">
    <subcellularLocation>
        <location evidence="2">Cytoplasm</location>
    </subcellularLocation>
    <subcellularLocation>
        <location evidence="1">Nucleus</location>
    </subcellularLocation>
</comment>
<feature type="compositionally biased region" description="Polar residues" evidence="10">
    <location>
        <begin position="779"/>
        <end position="792"/>
    </location>
</feature>
<feature type="compositionally biased region" description="Polar residues" evidence="10">
    <location>
        <begin position="427"/>
        <end position="437"/>
    </location>
</feature>
<evidence type="ECO:0000256" key="1">
    <source>
        <dbReference type="ARBA" id="ARBA00004123"/>
    </source>
</evidence>
<comment type="caution">
    <text evidence="11">The sequence shown here is derived from an EMBL/GenBank/DDBJ whole genome shotgun (WGS) entry which is preliminary data.</text>
</comment>
<evidence type="ECO:0000256" key="9">
    <source>
        <dbReference type="SAM" id="Coils"/>
    </source>
</evidence>
<keyword evidence="4" id="KW-0963">Cytoplasm</keyword>
<keyword evidence="9" id="KW-0175">Coiled coil</keyword>
<dbReference type="OrthoDB" id="8961796at2759"/>
<evidence type="ECO:0000256" key="5">
    <source>
        <dbReference type="ARBA" id="ARBA00023015"/>
    </source>
</evidence>
<keyword evidence="12" id="KW-1185">Reference proteome</keyword>
<dbReference type="Pfam" id="PF01166">
    <property type="entry name" value="TSC22"/>
    <property type="match status" value="1"/>
</dbReference>
<evidence type="ECO:0000256" key="3">
    <source>
        <dbReference type="ARBA" id="ARBA00007908"/>
    </source>
</evidence>
<comment type="similarity">
    <text evidence="3">Belongs to the TSC-22/Dip/Bun family.</text>
</comment>
<evidence type="ECO:0000256" key="2">
    <source>
        <dbReference type="ARBA" id="ARBA00004496"/>
    </source>
</evidence>
<name>A0A9D3NQZ9_9TELE</name>
<dbReference type="FunFam" id="1.20.5.490:FF:000002">
    <property type="entry name" value="TSC22 domain family, member 1"/>
    <property type="match status" value="1"/>
</dbReference>
<sequence length="798" mass="83289">MHQSESNGDSLGTKKLAHASVFTSRGGSDTESSATSGSLNAVSMTCNAILTDDHKSLLIHNAPSAGSSSPHHNSTCLNVHMQPQSHQSAGAQVKKKSGFQITSVLPAQVSASTNNSIADDTESYDDMDESHTEDLSSSDILDVSVSRATDTGIPEKSSSEETLNSLHGGETPGVISPNEPGNLHLHTVQPGYMLNGTIHHHNHHKDEGMTSMPTPQQLFHGVTVYSSSRDSNALSPGTTVQSVVQSRTQRSASVQAAAVDVSATGKVDQILFSASGSASGTSEAGMPGCVIGSNAIGGGLLGTTLPIGNSTTGITALQPSTASSTAQIQSSTAIASRFRVVKLDSSSEPYRKGRWMCTEYYEKEAPAAAPFTDAASSYQSVDSFVHSESESTSGDSSCSMMSGLGDQGIQPNQQTCVPPGVSVLHPSLSQNTSQLHTHSQDAGIHILTSPPVAPPKNPQVVLVPSLLGTESQPSVDYAQGTQAPAQSQQMLPVQSSVTPRATSGPSFPAGTLTMTVPQSVSPRPHISVPQMVVLKGSTINQVQQHQLQMPTEQQQQAISNQPPQPMLLNTGQTTPSIASSSVQSNIQPAIPPFLLHEGLVGDHSGGLGLALHHQGGQSFQIPSARDSYSSVAPLIASQLEDAGRLLFQHQSLLSLPRLATGSVSGLTGQCGSEASTSFGQEGSSSALAISAGTDEDSSLGTSVVAIDNKIEQAMDLVKSHLMYAVREEVEVLKEQIKDLIERNFQLEQENNLLKNLASPEQLAQFQAQVQSTSPTLVTQSATLGVPPTSETQGLGPPV</sequence>
<dbReference type="GO" id="GO:0008284">
    <property type="term" value="P:positive regulation of cell population proliferation"/>
    <property type="evidence" value="ECO:0007669"/>
    <property type="project" value="TreeGrafter"/>
</dbReference>
<accession>A0A9D3NQZ9</accession>
<organism evidence="11 12">
    <name type="scientific">Hemibagrus wyckioides</name>
    <dbReference type="NCBI Taxonomy" id="337641"/>
    <lineage>
        <taxon>Eukaryota</taxon>
        <taxon>Metazoa</taxon>
        <taxon>Chordata</taxon>
        <taxon>Craniata</taxon>
        <taxon>Vertebrata</taxon>
        <taxon>Euteleostomi</taxon>
        <taxon>Actinopterygii</taxon>
        <taxon>Neopterygii</taxon>
        <taxon>Teleostei</taxon>
        <taxon>Ostariophysi</taxon>
        <taxon>Siluriformes</taxon>
        <taxon>Bagridae</taxon>
        <taxon>Hemibagrus</taxon>
    </lineage>
</organism>
<keyword evidence="7" id="KW-0539">Nucleus</keyword>
<reference evidence="11 12" key="1">
    <citation type="submission" date="2021-06" db="EMBL/GenBank/DDBJ databases">
        <title>Chromosome-level genome assembly of the red-tail catfish (Hemibagrus wyckioides).</title>
        <authorList>
            <person name="Shao F."/>
        </authorList>
    </citation>
    <scope>NUCLEOTIDE SEQUENCE [LARGE SCALE GENOMIC DNA]</scope>
    <source>
        <strain evidence="11">EC202008001</strain>
        <tissue evidence="11">Blood</tissue>
    </source>
</reference>
<evidence type="ECO:0000313" key="12">
    <source>
        <dbReference type="Proteomes" id="UP000824219"/>
    </source>
</evidence>